<accession>R0IGR3</accession>
<evidence type="ECO:0008006" key="4">
    <source>
        <dbReference type="Google" id="ProtNLM"/>
    </source>
</evidence>
<name>R0IGR3_EXST2</name>
<keyword evidence="3" id="KW-1185">Reference proteome</keyword>
<dbReference type="Proteomes" id="UP000016935">
    <property type="component" value="Unassembled WGS sequence"/>
</dbReference>
<dbReference type="OrthoDB" id="3791716at2759"/>
<feature type="region of interest" description="Disordered" evidence="1">
    <location>
        <begin position="94"/>
        <end position="172"/>
    </location>
</feature>
<evidence type="ECO:0000313" key="3">
    <source>
        <dbReference type="Proteomes" id="UP000016935"/>
    </source>
</evidence>
<sequence length="172" mass="19040">MAKHTPQNLMRTFKDRSIGICRKAAKLHAIDSSIRISVVIEKPGQQPVVFSSEEQGFQWPSWIEQYVDTEAPIVKRPSHFVSLNEGISRGRVKVANQSSSLPPLPQSQTPESAHTLEGKDGGDDSDEIGLWNVRGNPTPHASLSRNLSPLPPRTDIVLPSKRRRIESNDGSM</sequence>
<dbReference type="HOGENOM" id="CLU_1518764_0_0_1"/>
<dbReference type="GeneID" id="19404611"/>
<proteinExistence type="predicted"/>
<dbReference type="EMBL" id="KB908748">
    <property type="protein sequence ID" value="EOA84435.1"/>
    <property type="molecule type" value="Genomic_DNA"/>
</dbReference>
<evidence type="ECO:0000256" key="1">
    <source>
        <dbReference type="SAM" id="MobiDB-lite"/>
    </source>
</evidence>
<organism evidence="2 3">
    <name type="scientific">Exserohilum turcicum (strain 28A)</name>
    <name type="common">Northern leaf blight fungus</name>
    <name type="synonym">Setosphaeria turcica</name>
    <dbReference type="NCBI Taxonomy" id="671987"/>
    <lineage>
        <taxon>Eukaryota</taxon>
        <taxon>Fungi</taxon>
        <taxon>Dikarya</taxon>
        <taxon>Ascomycota</taxon>
        <taxon>Pezizomycotina</taxon>
        <taxon>Dothideomycetes</taxon>
        <taxon>Pleosporomycetidae</taxon>
        <taxon>Pleosporales</taxon>
        <taxon>Pleosporineae</taxon>
        <taxon>Pleosporaceae</taxon>
        <taxon>Exserohilum</taxon>
    </lineage>
</organism>
<gene>
    <name evidence="2" type="ORF">SETTUDRAFT_40313</name>
</gene>
<evidence type="ECO:0000313" key="2">
    <source>
        <dbReference type="EMBL" id="EOA84435.1"/>
    </source>
</evidence>
<dbReference type="AlphaFoldDB" id="R0IGR3"/>
<protein>
    <recommendedName>
        <fullName evidence="4">MADS-box domain-containing protein</fullName>
    </recommendedName>
</protein>
<reference evidence="2 3" key="2">
    <citation type="journal article" date="2013" name="PLoS Genet.">
        <title>Comparative genome structure, secondary metabolite, and effector coding capacity across Cochliobolus pathogens.</title>
        <authorList>
            <person name="Condon B.J."/>
            <person name="Leng Y."/>
            <person name="Wu D."/>
            <person name="Bushley K.E."/>
            <person name="Ohm R.A."/>
            <person name="Otillar R."/>
            <person name="Martin J."/>
            <person name="Schackwitz W."/>
            <person name="Grimwood J."/>
            <person name="MohdZainudin N."/>
            <person name="Xue C."/>
            <person name="Wang R."/>
            <person name="Manning V.A."/>
            <person name="Dhillon B."/>
            <person name="Tu Z.J."/>
            <person name="Steffenson B.J."/>
            <person name="Salamov A."/>
            <person name="Sun H."/>
            <person name="Lowry S."/>
            <person name="LaButti K."/>
            <person name="Han J."/>
            <person name="Copeland A."/>
            <person name="Lindquist E."/>
            <person name="Barry K."/>
            <person name="Schmutz J."/>
            <person name="Baker S.E."/>
            <person name="Ciuffetti L.M."/>
            <person name="Grigoriev I.V."/>
            <person name="Zhong S."/>
            <person name="Turgeon B.G."/>
        </authorList>
    </citation>
    <scope>NUCLEOTIDE SEQUENCE [LARGE SCALE GENOMIC DNA]</scope>
    <source>
        <strain evidence="3">28A</strain>
    </source>
</reference>
<reference evidence="2 3" key="1">
    <citation type="journal article" date="2012" name="PLoS Pathog.">
        <title>Diverse lifestyles and strategies of plant pathogenesis encoded in the genomes of eighteen Dothideomycetes fungi.</title>
        <authorList>
            <person name="Ohm R.A."/>
            <person name="Feau N."/>
            <person name="Henrissat B."/>
            <person name="Schoch C.L."/>
            <person name="Horwitz B.A."/>
            <person name="Barry K.W."/>
            <person name="Condon B.J."/>
            <person name="Copeland A.C."/>
            <person name="Dhillon B."/>
            <person name="Glaser F."/>
            <person name="Hesse C.N."/>
            <person name="Kosti I."/>
            <person name="LaButti K."/>
            <person name="Lindquist E.A."/>
            <person name="Lucas S."/>
            <person name="Salamov A.A."/>
            <person name="Bradshaw R.E."/>
            <person name="Ciuffetti L."/>
            <person name="Hamelin R.C."/>
            <person name="Kema G.H.J."/>
            <person name="Lawrence C."/>
            <person name="Scott J.A."/>
            <person name="Spatafora J.W."/>
            <person name="Turgeon B.G."/>
            <person name="de Wit P.J.G.M."/>
            <person name="Zhong S."/>
            <person name="Goodwin S.B."/>
            <person name="Grigoriev I.V."/>
        </authorList>
    </citation>
    <scope>NUCLEOTIDE SEQUENCE [LARGE SCALE GENOMIC DNA]</scope>
    <source>
        <strain evidence="3">28A</strain>
    </source>
</reference>
<dbReference type="RefSeq" id="XP_008027935.1">
    <property type="nucleotide sequence ID" value="XM_008029744.1"/>
</dbReference>